<dbReference type="AlphaFoldDB" id="A0A2U8PZZ7"/>
<keyword evidence="3" id="KW-1185">Reference proteome</keyword>
<dbReference type="Proteomes" id="UP000215884">
    <property type="component" value="Chromosome"/>
</dbReference>
<reference evidence="2 3" key="1">
    <citation type="journal article" date="2017" name="Syst. Appl. Microbiol.">
        <title>Soybeans inoculated with root zone soils of Canadian native legumes harbour diverse and novel Bradyrhizobium spp. that possess agricultural potential.</title>
        <authorList>
            <person name="Bromfield E.S.P."/>
            <person name="Cloutier S."/>
            <person name="Tambong J.T."/>
            <person name="Tran Thi T.V."/>
        </authorList>
    </citation>
    <scope>NUCLEOTIDE SEQUENCE [LARGE SCALE GENOMIC DNA]</scope>
    <source>
        <strain evidence="2 3">39S1MB</strain>
    </source>
</reference>
<evidence type="ECO:0000313" key="3">
    <source>
        <dbReference type="Proteomes" id="UP000215884"/>
    </source>
</evidence>
<dbReference type="RefSeq" id="WP_094893718.1">
    <property type="nucleotide sequence ID" value="NZ_CP029426.2"/>
</dbReference>
<dbReference type="EMBL" id="CP029426">
    <property type="protein sequence ID" value="AWM03105.1"/>
    <property type="molecule type" value="Genomic_DNA"/>
</dbReference>
<gene>
    <name evidence="2" type="ORF">CIT40_25765</name>
</gene>
<proteinExistence type="predicted"/>
<dbReference type="OrthoDB" id="8242547at2"/>
<evidence type="ECO:0000256" key="1">
    <source>
        <dbReference type="SAM" id="MobiDB-lite"/>
    </source>
</evidence>
<name>A0A2U8PZZ7_9BRAD</name>
<evidence type="ECO:0000313" key="2">
    <source>
        <dbReference type="EMBL" id="AWM03105.1"/>
    </source>
</evidence>
<dbReference type="KEGG" id="brq:CIT40_25765"/>
<reference evidence="2 3" key="2">
    <citation type="journal article" date="2019" name="Int. J. Syst. Evol. Microbiol.">
        <title>Description and complete genome sequence of Bradyrhizobium amphicarpaeae sp. nov., harbouring photosystem and nitrogen-fixation genes.</title>
        <authorList>
            <person name="Bromfield E.S.P."/>
            <person name="Cloutier S."/>
            <person name="Nguyen H.D.T."/>
        </authorList>
    </citation>
    <scope>NUCLEOTIDE SEQUENCE [LARGE SCALE GENOMIC DNA]</scope>
    <source>
        <strain evidence="2 3">39S1MB</strain>
    </source>
</reference>
<accession>A0A2U8PZZ7</accession>
<feature type="region of interest" description="Disordered" evidence="1">
    <location>
        <begin position="102"/>
        <end position="132"/>
    </location>
</feature>
<protein>
    <submittedName>
        <fullName evidence="2">Uncharacterized protein</fullName>
    </submittedName>
</protein>
<sequence length="132" mass="14765">MLQSVKQPHRLLRTWQLALLRFAVTLDESDRLNVAALAAELDRPGGQRDPDDSLHFFRRTSSQLCAAIRGQHQNADAILDSFCEQIDEPRLRLAFAAAIGKTHADPEPSQAARPKRNSDLFRGLPSRRPASL</sequence>
<organism evidence="2 3">
    <name type="scientific">Bradyrhizobium amphicarpaeae</name>
    <dbReference type="NCBI Taxonomy" id="1404768"/>
    <lineage>
        <taxon>Bacteria</taxon>
        <taxon>Pseudomonadati</taxon>
        <taxon>Pseudomonadota</taxon>
        <taxon>Alphaproteobacteria</taxon>
        <taxon>Hyphomicrobiales</taxon>
        <taxon>Nitrobacteraceae</taxon>
        <taxon>Bradyrhizobium</taxon>
    </lineage>
</organism>